<protein>
    <submittedName>
        <fullName evidence="1">Uncharacterized protein</fullName>
    </submittedName>
</protein>
<evidence type="ECO:0000313" key="2">
    <source>
        <dbReference type="Proteomes" id="UP000250266"/>
    </source>
</evidence>
<proteinExistence type="predicted"/>
<dbReference type="SUPFAM" id="SSF53335">
    <property type="entry name" value="S-adenosyl-L-methionine-dependent methyltransferases"/>
    <property type="match status" value="1"/>
</dbReference>
<gene>
    <name evidence="1" type="ORF">K432DRAFT_394760</name>
</gene>
<sequence length="271" mass="29477">MPTPSYTNISEAVLPRESSYLTREGGNVNVGMWFYTPCHVSVSVPLDGDSGIGFQMGLKSLLPAGKTHFDLITAFNFANGIPSNLRPRMWEQWRQLLAPGHGRLVVNISLELPENDGAGRNNILGTVAGACIYDFQGSAGWKTVTCPPPAGQTQDLNLLVPKCMQYTRRAPNSLFARCRQFVAAEAATYGFQVASVVTLGDRDFSGGGFPFVNAVRESTSAVTWTRPGPMPDWFMATHLRDSHQALERVALEAFKQKLSGTAVQAIAVLQL</sequence>
<evidence type="ECO:0000313" key="1">
    <source>
        <dbReference type="EMBL" id="OCK78453.1"/>
    </source>
</evidence>
<organism evidence="1 2">
    <name type="scientific">Lepidopterella palustris CBS 459.81</name>
    <dbReference type="NCBI Taxonomy" id="1314670"/>
    <lineage>
        <taxon>Eukaryota</taxon>
        <taxon>Fungi</taxon>
        <taxon>Dikarya</taxon>
        <taxon>Ascomycota</taxon>
        <taxon>Pezizomycotina</taxon>
        <taxon>Dothideomycetes</taxon>
        <taxon>Pleosporomycetidae</taxon>
        <taxon>Mytilinidiales</taxon>
        <taxon>Argynnaceae</taxon>
        <taxon>Lepidopterella</taxon>
    </lineage>
</organism>
<keyword evidence="2" id="KW-1185">Reference proteome</keyword>
<accession>A0A8E2JDH5</accession>
<dbReference type="Proteomes" id="UP000250266">
    <property type="component" value="Unassembled WGS sequence"/>
</dbReference>
<reference evidence="1 2" key="1">
    <citation type="journal article" date="2016" name="Nat. Commun.">
        <title>Ectomycorrhizal ecology is imprinted in the genome of the dominant symbiotic fungus Cenococcum geophilum.</title>
        <authorList>
            <consortium name="DOE Joint Genome Institute"/>
            <person name="Peter M."/>
            <person name="Kohler A."/>
            <person name="Ohm R.A."/>
            <person name="Kuo A."/>
            <person name="Krutzmann J."/>
            <person name="Morin E."/>
            <person name="Arend M."/>
            <person name="Barry K.W."/>
            <person name="Binder M."/>
            <person name="Choi C."/>
            <person name="Clum A."/>
            <person name="Copeland A."/>
            <person name="Grisel N."/>
            <person name="Haridas S."/>
            <person name="Kipfer T."/>
            <person name="LaButti K."/>
            <person name="Lindquist E."/>
            <person name="Lipzen A."/>
            <person name="Maire R."/>
            <person name="Meier B."/>
            <person name="Mihaltcheva S."/>
            <person name="Molinier V."/>
            <person name="Murat C."/>
            <person name="Poggeler S."/>
            <person name="Quandt C.A."/>
            <person name="Sperisen C."/>
            <person name="Tritt A."/>
            <person name="Tisserant E."/>
            <person name="Crous P.W."/>
            <person name="Henrissat B."/>
            <person name="Nehls U."/>
            <person name="Egli S."/>
            <person name="Spatafora J.W."/>
            <person name="Grigoriev I.V."/>
            <person name="Martin F.M."/>
        </authorList>
    </citation>
    <scope>NUCLEOTIDE SEQUENCE [LARGE SCALE GENOMIC DNA]</scope>
    <source>
        <strain evidence="1 2">CBS 459.81</strain>
    </source>
</reference>
<dbReference type="AlphaFoldDB" id="A0A8E2JDH5"/>
<dbReference type="InterPro" id="IPR029063">
    <property type="entry name" value="SAM-dependent_MTases_sf"/>
</dbReference>
<name>A0A8E2JDH5_9PEZI</name>
<dbReference type="EMBL" id="KV745058">
    <property type="protein sequence ID" value="OCK78453.1"/>
    <property type="molecule type" value="Genomic_DNA"/>
</dbReference>